<dbReference type="EMBL" id="UXSR01000251">
    <property type="protein sequence ID" value="VDD75802.1"/>
    <property type="molecule type" value="Genomic_DNA"/>
</dbReference>
<feature type="region of interest" description="Disordered" evidence="3">
    <location>
        <begin position="824"/>
        <end position="849"/>
    </location>
</feature>
<dbReference type="Pfam" id="PF13855">
    <property type="entry name" value="LRR_8"/>
    <property type="match status" value="1"/>
</dbReference>
<reference evidence="5 6" key="1">
    <citation type="submission" date="2018-10" db="EMBL/GenBank/DDBJ databases">
        <authorList>
            <consortium name="Pathogen Informatics"/>
        </authorList>
    </citation>
    <scope>NUCLEOTIDE SEQUENCE [LARGE SCALE GENOMIC DNA]</scope>
</reference>
<proteinExistence type="predicted"/>
<dbReference type="SMART" id="SM00369">
    <property type="entry name" value="LRR_TYP"/>
    <property type="match status" value="7"/>
</dbReference>
<keyword evidence="4" id="KW-0812">Transmembrane</keyword>
<dbReference type="Gene3D" id="3.80.10.10">
    <property type="entry name" value="Ribonuclease Inhibitor"/>
    <property type="match status" value="2"/>
</dbReference>
<evidence type="ECO:0008006" key="7">
    <source>
        <dbReference type="Google" id="ProtNLM"/>
    </source>
</evidence>
<dbReference type="PANTHER" id="PTHR24366">
    <property type="entry name" value="IG(IMMUNOGLOBULIN) AND LRR(LEUCINE RICH REPEAT) DOMAINS"/>
    <property type="match status" value="1"/>
</dbReference>
<keyword evidence="6" id="KW-1185">Reference proteome</keyword>
<dbReference type="SUPFAM" id="SSF52058">
    <property type="entry name" value="L domain-like"/>
    <property type="match status" value="1"/>
</dbReference>
<dbReference type="PROSITE" id="PS51450">
    <property type="entry name" value="LRR"/>
    <property type="match status" value="3"/>
</dbReference>
<dbReference type="Proteomes" id="UP000267029">
    <property type="component" value="Unassembled WGS sequence"/>
</dbReference>
<dbReference type="InterPro" id="IPR001611">
    <property type="entry name" value="Leu-rich_rpt"/>
</dbReference>
<organism evidence="5 6">
    <name type="scientific">Mesocestoides corti</name>
    <name type="common">Flatworm</name>
    <dbReference type="NCBI Taxonomy" id="53468"/>
    <lineage>
        <taxon>Eukaryota</taxon>
        <taxon>Metazoa</taxon>
        <taxon>Spiralia</taxon>
        <taxon>Lophotrochozoa</taxon>
        <taxon>Platyhelminthes</taxon>
        <taxon>Cestoda</taxon>
        <taxon>Eucestoda</taxon>
        <taxon>Cyclophyllidea</taxon>
        <taxon>Mesocestoididae</taxon>
        <taxon>Mesocestoides</taxon>
    </lineage>
</organism>
<dbReference type="AlphaFoldDB" id="A0A0R3U535"/>
<name>A0A0R3U535_MESCO</name>
<evidence type="ECO:0000256" key="3">
    <source>
        <dbReference type="SAM" id="MobiDB-lite"/>
    </source>
</evidence>
<dbReference type="InterPro" id="IPR032675">
    <property type="entry name" value="LRR_dom_sf"/>
</dbReference>
<keyword evidence="4" id="KW-0472">Membrane</keyword>
<dbReference type="PANTHER" id="PTHR24366:SF96">
    <property type="entry name" value="LEUCINE RICH REPEAT CONTAINING 53"/>
    <property type="match status" value="1"/>
</dbReference>
<dbReference type="STRING" id="53468.A0A0R3U535"/>
<gene>
    <name evidence="5" type="ORF">MCOS_LOCUS1805</name>
</gene>
<evidence type="ECO:0000313" key="6">
    <source>
        <dbReference type="Proteomes" id="UP000267029"/>
    </source>
</evidence>
<evidence type="ECO:0000256" key="2">
    <source>
        <dbReference type="ARBA" id="ARBA00022737"/>
    </source>
</evidence>
<keyword evidence="1" id="KW-0433">Leucine-rich repeat</keyword>
<evidence type="ECO:0000256" key="4">
    <source>
        <dbReference type="SAM" id="Phobius"/>
    </source>
</evidence>
<evidence type="ECO:0000313" key="5">
    <source>
        <dbReference type="EMBL" id="VDD75802.1"/>
    </source>
</evidence>
<keyword evidence="2" id="KW-0677">Repeat</keyword>
<feature type="transmembrane region" description="Helical" evidence="4">
    <location>
        <begin position="791"/>
        <end position="813"/>
    </location>
</feature>
<evidence type="ECO:0000256" key="1">
    <source>
        <dbReference type="ARBA" id="ARBA00022614"/>
    </source>
</evidence>
<dbReference type="InterPro" id="IPR003591">
    <property type="entry name" value="Leu-rich_rpt_typical-subtyp"/>
</dbReference>
<keyword evidence="4" id="KW-1133">Transmembrane helix</keyword>
<accession>A0A0R3U535</accession>
<dbReference type="OrthoDB" id="6266570at2759"/>
<sequence length="1050" mass="118370">MESRDNALVVRAIFQCLLLLTSEIYALNTTWRPLALWNLHGAQNFYPCSYVRATPQSTTPDTIECSTEASNELGNSIPSINPEGKVVREIRMFLQRGSYSLPRKAFEKVGKDLVKLVLRGGQLRIIRREALVGLANLRELEIRNDRLEAQKKRENNGLAGRLFTADGELKNLKQLRRLTLENVDLSDGLAAYAFYDMSRHLEVLRLVGNNIDAINPYAFEKSECSKSMRRLELERQTEPPEWIGSAYRWARDLGSLESVSLSENNLTNYTLDFGYSLNMKLRILKLENCSLSSVPEVMLSNLKELEEIDLGGNYFTIISPEEAGHTLAGVRQLAKLSKISLKANRRLITRQPSWFRQSGIQELDYSASLLRRLAPGELPRGLQRLHLESTHIEEIDPAWSTEMPLLSRLYLNASDLKGVKVNETRGDWKAVLLPLKDQLEVLSLANCHLISENLRDTEEAFQLAGLRLGLNKLASLRHLDLSGNYLSYIPAGSFESLSKLNTLNLSSNHIQTLATLGNYTAQSDPPKLHHLDVTNNALSSLSNSQPSLGFSASLETLLVEASDFLIIGNPLICDCKLRWLEEQRLHGENFTCVGRNKLAGLGFQQVRLHDLINESDCISDDPPKVPNPVYPFRPVRVFGYDAAIARIYFGVKPRALKTAWENIARTSPQHHAFELRKHAPGRSSPASQVAWTLKRDYVVFEVAFWPVGQINKMIDPRGWQVIDEMIREREYVFAVEPIQASRAHIVCFRNAMDGRDIAQSTLCQIFQPSELTMSTPTKPEREWRPHSHPPIWAIILITAGVVTLCVSLLWLGVRCCCRCRRQRRSKQQGKPKPQDEVTPSPRYRSGYLDHRHQMESSYDKLENYYFEKSLPDLGSVDYRPELPKRSPRMHQTSTSSLGVLTGRKYIAAARNNQTRSCNSPSATSHILVNPLENQIRTAAKVGMGSPRLPRPVTYLSKSSLVPKTDDDGYVAMDVTNEDYLEARSEKRAKMEAAAEPMIDSYILGVPTRALPPKLPIAEEHRSSLGTAPICSPECETPGLLEMAKQCEAFH</sequence>
<protein>
    <recommendedName>
        <fullName evidence="7">LRRCT domain-containing protein</fullName>
    </recommendedName>
</protein>